<accession>A0A0F9E770</accession>
<proteinExistence type="predicted"/>
<sequence>MNKKKAVKDQDLIMKEEHNAKVFTGFVDGVLLDFSTLENSITLMANSRFYSFKTSSPPSDDLTYILKRLKELKTLFDRMTYFQKTIPGYGSATSLRVNTEKKKE</sequence>
<evidence type="ECO:0000313" key="1">
    <source>
        <dbReference type="EMBL" id="KKL69834.1"/>
    </source>
</evidence>
<dbReference type="AlphaFoldDB" id="A0A0F9E770"/>
<name>A0A0F9E770_9ZZZZ</name>
<dbReference type="EMBL" id="LAZR01026090">
    <property type="protein sequence ID" value="KKL69834.1"/>
    <property type="molecule type" value="Genomic_DNA"/>
</dbReference>
<organism evidence="1">
    <name type="scientific">marine sediment metagenome</name>
    <dbReference type="NCBI Taxonomy" id="412755"/>
    <lineage>
        <taxon>unclassified sequences</taxon>
        <taxon>metagenomes</taxon>
        <taxon>ecological metagenomes</taxon>
    </lineage>
</organism>
<gene>
    <name evidence="1" type="ORF">LCGC14_2110970</name>
</gene>
<comment type="caution">
    <text evidence="1">The sequence shown here is derived from an EMBL/GenBank/DDBJ whole genome shotgun (WGS) entry which is preliminary data.</text>
</comment>
<protein>
    <submittedName>
        <fullName evidence="1">Uncharacterized protein</fullName>
    </submittedName>
</protein>
<reference evidence="1" key="1">
    <citation type="journal article" date="2015" name="Nature">
        <title>Complex archaea that bridge the gap between prokaryotes and eukaryotes.</title>
        <authorList>
            <person name="Spang A."/>
            <person name="Saw J.H."/>
            <person name="Jorgensen S.L."/>
            <person name="Zaremba-Niedzwiedzka K."/>
            <person name="Martijn J."/>
            <person name="Lind A.E."/>
            <person name="van Eijk R."/>
            <person name="Schleper C."/>
            <person name="Guy L."/>
            <person name="Ettema T.J."/>
        </authorList>
    </citation>
    <scope>NUCLEOTIDE SEQUENCE</scope>
</reference>